<protein>
    <submittedName>
        <fullName evidence="4">Alpha/beta hydrolase</fullName>
    </submittedName>
</protein>
<dbReference type="AlphaFoldDB" id="A0A917Z5Y6"/>
<keyword evidence="1" id="KW-0442">Lipid degradation</keyword>
<keyword evidence="2" id="KW-0443">Lipid metabolism</keyword>
<reference evidence="4" key="1">
    <citation type="journal article" date="2014" name="Int. J. Syst. Evol. Microbiol.">
        <title>Complete genome sequence of Corynebacterium casei LMG S-19264T (=DSM 44701T), isolated from a smear-ripened cheese.</title>
        <authorList>
            <consortium name="US DOE Joint Genome Institute (JGI-PGF)"/>
            <person name="Walter F."/>
            <person name="Albersmeier A."/>
            <person name="Kalinowski J."/>
            <person name="Ruckert C."/>
        </authorList>
    </citation>
    <scope>NUCLEOTIDE SEQUENCE</scope>
    <source>
        <strain evidence="4">CGMCC 1.7086</strain>
    </source>
</reference>
<evidence type="ECO:0000256" key="1">
    <source>
        <dbReference type="ARBA" id="ARBA00022963"/>
    </source>
</evidence>
<evidence type="ECO:0000256" key="2">
    <source>
        <dbReference type="ARBA" id="ARBA00023098"/>
    </source>
</evidence>
<gene>
    <name evidence="4" type="ORF">GCM10010982_34990</name>
</gene>
<dbReference type="InterPro" id="IPR029058">
    <property type="entry name" value="AB_hydrolase_fold"/>
</dbReference>
<evidence type="ECO:0000313" key="5">
    <source>
        <dbReference type="Proteomes" id="UP000606935"/>
    </source>
</evidence>
<dbReference type="Pfam" id="PF00561">
    <property type="entry name" value="Abhydrolase_1"/>
    <property type="match status" value="1"/>
</dbReference>
<evidence type="ECO:0000313" key="4">
    <source>
        <dbReference type="EMBL" id="GGO73746.1"/>
    </source>
</evidence>
<accession>A0A917Z5Y6</accession>
<comment type="caution">
    <text evidence="4">The sequence shown here is derived from an EMBL/GenBank/DDBJ whole genome shotgun (WGS) entry which is preliminary data.</text>
</comment>
<dbReference type="EMBL" id="BMLS01000007">
    <property type="protein sequence ID" value="GGO73746.1"/>
    <property type="molecule type" value="Genomic_DNA"/>
</dbReference>
<keyword evidence="4" id="KW-0378">Hydrolase</keyword>
<sequence>MSTELIHHTRYLDGGDHKLHIRHIQHHAHPQGPAVLMVHGSIENGRIFYNDKGRGLGNYLARQGFNVYVLDLRGRGQSSPAIGRGDEHTQWHYLSEDLPRAMHWVAEQHQGKFCTVAHSWGGVLMMACLLRHPHLIELVERQVFFGSKRSVRVHNLERWFKVDVVWGLVSPLVAGFHGYLPARKIGLGADNETYANWRDVTKWVRQRRWIDASDAFDYQAAAKTLRLPPTWFITGKKDHALGHVRDMRRFMAELGMHDAPQALLSKRNGNLHDYDHINILTHSACLDDHFPKVSQWLKGEDKDPQVS</sequence>
<dbReference type="Gene3D" id="3.40.50.1820">
    <property type="entry name" value="alpha/beta hydrolase"/>
    <property type="match status" value="1"/>
</dbReference>
<dbReference type="PANTHER" id="PTHR11005">
    <property type="entry name" value="LYSOSOMAL ACID LIPASE-RELATED"/>
    <property type="match status" value="1"/>
</dbReference>
<reference evidence="4" key="2">
    <citation type="submission" date="2020-09" db="EMBL/GenBank/DDBJ databases">
        <authorList>
            <person name="Sun Q."/>
            <person name="Zhou Y."/>
        </authorList>
    </citation>
    <scope>NUCLEOTIDE SEQUENCE</scope>
    <source>
        <strain evidence="4">CGMCC 1.7086</strain>
    </source>
</reference>
<proteinExistence type="predicted"/>
<dbReference type="InterPro" id="IPR000073">
    <property type="entry name" value="AB_hydrolase_1"/>
</dbReference>
<dbReference type="RefSeq" id="WP_229702281.1">
    <property type="nucleotide sequence ID" value="NZ_BMLS01000007.1"/>
</dbReference>
<dbReference type="SUPFAM" id="SSF53474">
    <property type="entry name" value="alpha/beta-Hydrolases"/>
    <property type="match status" value="1"/>
</dbReference>
<organism evidence="4 5">
    <name type="scientific">Bowmanella pacifica</name>
    <dbReference type="NCBI Taxonomy" id="502051"/>
    <lineage>
        <taxon>Bacteria</taxon>
        <taxon>Pseudomonadati</taxon>
        <taxon>Pseudomonadota</taxon>
        <taxon>Gammaproteobacteria</taxon>
        <taxon>Alteromonadales</taxon>
        <taxon>Alteromonadaceae</taxon>
        <taxon>Bowmanella</taxon>
    </lineage>
</organism>
<evidence type="ECO:0000259" key="3">
    <source>
        <dbReference type="Pfam" id="PF00561"/>
    </source>
</evidence>
<dbReference type="GO" id="GO:0016787">
    <property type="term" value="F:hydrolase activity"/>
    <property type="evidence" value="ECO:0007669"/>
    <property type="project" value="UniProtKB-KW"/>
</dbReference>
<keyword evidence="5" id="KW-1185">Reference proteome</keyword>
<dbReference type="Proteomes" id="UP000606935">
    <property type="component" value="Unassembled WGS sequence"/>
</dbReference>
<name>A0A917Z5Y6_9ALTE</name>
<feature type="domain" description="AB hydrolase-1" evidence="3">
    <location>
        <begin position="33"/>
        <end position="136"/>
    </location>
</feature>
<dbReference type="GO" id="GO:0016042">
    <property type="term" value="P:lipid catabolic process"/>
    <property type="evidence" value="ECO:0007669"/>
    <property type="project" value="UniProtKB-KW"/>
</dbReference>